<evidence type="ECO:0000259" key="3">
    <source>
        <dbReference type="PROSITE" id="PS50887"/>
    </source>
</evidence>
<dbReference type="EMBL" id="CP140153">
    <property type="protein sequence ID" value="WQH16949.1"/>
    <property type="molecule type" value="Genomic_DNA"/>
</dbReference>
<dbReference type="EC" id="2.7.7.65" evidence="1"/>
<dbReference type="SUPFAM" id="SSF55073">
    <property type="entry name" value="Nucleotide cyclase"/>
    <property type="match status" value="1"/>
</dbReference>
<evidence type="ECO:0000313" key="4">
    <source>
        <dbReference type="EMBL" id="WQH16949.1"/>
    </source>
</evidence>
<organism evidence="4 5">
    <name type="scientific">Guyparkeria halophila</name>
    <dbReference type="NCBI Taxonomy" id="47960"/>
    <lineage>
        <taxon>Bacteria</taxon>
        <taxon>Pseudomonadati</taxon>
        <taxon>Pseudomonadota</taxon>
        <taxon>Gammaproteobacteria</taxon>
        <taxon>Chromatiales</taxon>
        <taxon>Thioalkalibacteraceae</taxon>
        <taxon>Guyparkeria</taxon>
    </lineage>
</organism>
<dbReference type="Pfam" id="PF00990">
    <property type="entry name" value="GGDEF"/>
    <property type="match status" value="1"/>
</dbReference>
<dbReference type="InterPro" id="IPR000160">
    <property type="entry name" value="GGDEF_dom"/>
</dbReference>
<dbReference type="GO" id="GO:0052621">
    <property type="term" value="F:diguanylate cyclase activity"/>
    <property type="evidence" value="ECO:0007669"/>
    <property type="project" value="UniProtKB-EC"/>
</dbReference>
<dbReference type="Gene3D" id="3.30.70.270">
    <property type="match status" value="1"/>
</dbReference>
<keyword evidence="4" id="KW-0548">Nucleotidyltransferase</keyword>
<dbReference type="InterPro" id="IPR050469">
    <property type="entry name" value="Diguanylate_Cyclase"/>
</dbReference>
<feature type="domain" description="GGDEF" evidence="3">
    <location>
        <begin position="180"/>
        <end position="313"/>
    </location>
</feature>
<dbReference type="PROSITE" id="PS50887">
    <property type="entry name" value="GGDEF"/>
    <property type="match status" value="1"/>
</dbReference>
<dbReference type="PANTHER" id="PTHR45138:SF9">
    <property type="entry name" value="DIGUANYLATE CYCLASE DGCM-RELATED"/>
    <property type="match status" value="1"/>
</dbReference>
<dbReference type="RefSeq" id="WP_322521934.1">
    <property type="nucleotide sequence ID" value="NZ_CP140153.1"/>
</dbReference>
<evidence type="ECO:0000256" key="1">
    <source>
        <dbReference type="ARBA" id="ARBA00012528"/>
    </source>
</evidence>
<dbReference type="NCBIfam" id="TIGR00254">
    <property type="entry name" value="GGDEF"/>
    <property type="match status" value="1"/>
</dbReference>
<dbReference type="PANTHER" id="PTHR45138">
    <property type="entry name" value="REGULATORY COMPONENTS OF SENSORY TRANSDUCTION SYSTEM"/>
    <property type="match status" value="1"/>
</dbReference>
<evidence type="ECO:0000313" key="5">
    <source>
        <dbReference type="Proteomes" id="UP001327459"/>
    </source>
</evidence>
<reference evidence="4 5" key="1">
    <citation type="submission" date="2023-11" db="EMBL/GenBank/DDBJ databases">
        <title>MicrobeMod: A computational toolkit for identifying prokaryotic methylation and restriction-modification with nanopore sequencing.</title>
        <authorList>
            <person name="Crits-Christoph A."/>
            <person name="Kang S.C."/>
            <person name="Lee H."/>
            <person name="Ostrov N."/>
        </authorList>
    </citation>
    <scope>NUCLEOTIDE SEQUENCE [LARGE SCALE GENOMIC DNA]</scope>
    <source>
        <strain evidence="4 5">ATCC 49870</strain>
    </source>
</reference>
<name>A0ABZ0YXR5_9GAMM</name>
<accession>A0ABZ0YXR5</accession>
<sequence>MAYYLTSDESLCGQPPSGLSASVSHRLSFARHAAAEAPGERGQALLEALLRCVNVGVALDTIRTHVEGLLAVTSISWQVDDERYCGTICEPSEHTIPVALSLDDRPFGRLRLHSRRPVAEDELVQLREMLSVVAYPLRNLRMLEHALIAAEHDALTGLKNRRAFDLELKAVHARVARYGGQASLLILDMTRFKAINDTYGHDVGDRALARVAEGLDRCLRETDSAYRLGGDEFVVILPETPYQGARRLGTRLLDWFRDHPMREPGGEWVPLKARIGMAQFRKGEDADDWFRRTDQALYGNVEPGGTTGGANRRLGRLA</sequence>
<gene>
    <name evidence="4" type="ORF">SR882_03320</name>
</gene>
<comment type="catalytic activity">
    <reaction evidence="2">
        <text>2 GTP = 3',3'-c-di-GMP + 2 diphosphate</text>
        <dbReference type="Rhea" id="RHEA:24898"/>
        <dbReference type="ChEBI" id="CHEBI:33019"/>
        <dbReference type="ChEBI" id="CHEBI:37565"/>
        <dbReference type="ChEBI" id="CHEBI:58805"/>
        <dbReference type="EC" id="2.7.7.65"/>
    </reaction>
</comment>
<dbReference type="CDD" id="cd01949">
    <property type="entry name" value="GGDEF"/>
    <property type="match status" value="1"/>
</dbReference>
<keyword evidence="4" id="KW-0808">Transferase</keyword>
<dbReference type="InterPro" id="IPR043128">
    <property type="entry name" value="Rev_trsase/Diguanyl_cyclase"/>
</dbReference>
<protein>
    <recommendedName>
        <fullName evidence="1">diguanylate cyclase</fullName>
        <ecNumber evidence="1">2.7.7.65</ecNumber>
    </recommendedName>
</protein>
<evidence type="ECO:0000256" key="2">
    <source>
        <dbReference type="ARBA" id="ARBA00034247"/>
    </source>
</evidence>
<dbReference type="Proteomes" id="UP001327459">
    <property type="component" value="Chromosome"/>
</dbReference>
<proteinExistence type="predicted"/>
<dbReference type="InterPro" id="IPR029787">
    <property type="entry name" value="Nucleotide_cyclase"/>
</dbReference>
<keyword evidence="5" id="KW-1185">Reference proteome</keyword>
<dbReference type="SMART" id="SM00267">
    <property type="entry name" value="GGDEF"/>
    <property type="match status" value="1"/>
</dbReference>